<accession>A0A1M6T1H0</accession>
<protein>
    <submittedName>
        <fullName evidence="5">Phage integrase SAM-like domain-containing protein</fullName>
    </submittedName>
    <submittedName>
        <fullName evidence="6">Phage integrase family protein</fullName>
    </submittedName>
</protein>
<organism evidence="6 7">
    <name type="scientific">Flagellimonas taeanensis</name>
    <dbReference type="NCBI Taxonomy" id="1005926"/>
    <lineage>
        <taxon>Bacteria</taxon>
        <taxon>Pseudomonadati</taxon>
        <taxon>Bacteroidota</taxon>
        <taxon>Flavobacteriia</taxon>
        <taxon>Flavobacteriales</taxon>
        <taxon>Flavobacteriaceae</taxon>
        <taxon>Flagellimonas</taxon>
    </lineage>
</organism>
<proteinExistence type="inferred from homology"/>
<feature type="domain" description="Tyr recombinase" evidence="4">
    <location>
        <begin position="229"/>
        <end position="418"/>
    </location>
</feature>
<dbReference type="AlphaFoldDB" id="A0A1M6T1H0"/>
<dbReference type="Pfam" id="PF00589">
    <property type="entry name" value="Phage_integrase"/>
    <property type="match status" value="1"/>
</dbReference>
<dbReference type="GO" id="GO:0006310">
    <property type="term" value="P:DNA recombination"/>
    <property type="evidence" value="ECO:0007669"/>
    <property type="project" value="UniProtKB-KW"/>
</dbReference>
<dbReference type="InterPro" id="IPR035386">
    <property type="entry name" value="Arm-DNA-bind_5"/>
</dbReference>
<dbReference type="Gene3D" id="1.10.443.10">
    <property type="entry name" value="Intergrase catalytic core"/>
    <property type="match status" value="1"/>
</dbReference>
<evidence type="ECO:0000259" key="4">
    <source>
        <dbReference type="PROSITE" id="PS51898"/>
    </source>
</evidence>
<evidence type="ECO:0000256" key="1">
    <source>
        <dbReference type="ARBA" id="ARBA00008857"/>
    </source>
</evidence>
<dbReference type="Pfam" id="PF13102">
    <property type="entry name" value="Phage_int_SAM_5"/>
    <property type="match status" value="1"/>
</dbReference>
<evidence type="ECO:0000313" key="7">
    <source>
        <dbReference type="Proteomes" id="UP000184031"/>
    </source>
</evidence>
<dbReference type="EMBL" id="FRAT01000003">
    <property type="protein sequence ID" value="SHK50750.1"/>
    <property type="molecule type" value="Genomic_DNA"/>
</dbReference>
<dbReference type="OrthoDB" id="1493636at2"/>
<dbReference type="STRING" id="1055723.SAMN05216293_1182"/>
<comment type="similarity">
    <text evidence="1">Belongs to the 'phage' integrase family.</text>
</comment>
<evidence type="ECO:0000256" key="3">
    <source>
        <dbReference type="ARBA" id="ARBA00023172"/>
    </source>
</evidence>
<sequence length="420" mass="49068">MRHECGTLMYNYKFYIPDKSNQNGTHSIKLRYYENRNSRIQIDTGIEIQPKYWSPEKSFLKKSKEVASEFVQLTQMDSLANQIVSSYRNQGRPLSKKMFKKQFEEGEPSINSKPVQDFFTEFDHYLESKKSKVVKDVIKDYNSLKKHLEGFQEFSGIIIDFNAFDYHFYQEWTDYLAYHAPLKNGGVGMKNNTIGKLVKNLKAFLNDRMRRNRIKPIDLSAFKVVQEEVDHIYLSDDEIQSIAAVDCKADKELEKVKDFFVIGCLTGLRFSDISRIRPEYLDDNGFLNIRQKKTSGRIVVPLRSQVKSILRRYDGYAPDIDSFTFNRRIKELGDSAKLHQKVEIEHKRGTIKEAQLLEKYKLISSHTCRRSFCTNAYLNGIDVQLIMKISGHKSEKAFRRYLKISNYEAAQKLKEAWGIA</sequence>
<dbReference type="PANTHER" id="PTHR30349">
    <property type="entry name" value="PHAGE INTEGRASE-RELATED"/>
    <property type="match status" value="1"/>
</dbReference>
<dbReference type="Proteomes" id="UP000184031">
    <property type="component" value="Unassembled WGS sequence"/>
</dbReference>
<dbReference type="GO" id="GO:0003677">
    <property type="term" value="F:DNA binding"/>
    <property type="evidence" value="ECO:0007669"/>
    <property type="project" value="UniProtKB-KW"/>
</dbReference>
<dbReference type="InterPro" id="IPR011010">
    <property type="entry name" value="DNA_brk_join_enz"/>
</dbReference>
<keyword evidence="8" id="KW-1185">Reference proteome</keyword>
<dbReference type="InterPro" id="IPR013762">
    <property type="entry name" value="Integrase-like_cat_sf"/>
</dbReference>
<gene>
    <name evidence="5" type="ORF">SAMN04487891_10321</name>
    <name evidence="6" type="ORF">SAMN05216293_1182</name>
</gene>
<dbReference type="CDD" id="cd01185">
    <property type="entry name" value="INTN1_C_like"/>
    <property type="match status" value="1"/>
</dbReference>
<dbReference type="InterPro" id="IPR025269">
    <property type="entry name" value="SAM-like_dom"/>
</dbReference>
<dbReference type="InterPro" id="IPR050090">
    <property type="entry name" value="Tyrosine_recombinase_XerCD"/>
</dbReference>
<dbReference type="Proteomes" id="UP000198940">
    <property type="component" value="Unassembled WGS sequence"/>
</dbReference>
<dbReference type="RefSeq" id="WP_081894290.1">
    <property type="nucleotide sequence ID" value="NZ_FOKU01000003.1"/>
</dbReference>
<evidence type="ECO:0000313" key="8">
    <source>
        <dbReference type="Proteomes" id="UP000198940"/>
    </source>
</evidence>
<name>A0A1M6T1H0_9FLAO</name>
<keyword evidence="3" id="KW-0233">DNA recombination</keyword>
<dbReference type="EMBL" id="FOKU01000003">
    <property type="protein sequence ID" value="SFB84695.1"/>
    <property type="molecule type" value="Genomic_DNA"/>
</dbReference>
<evidence type="ECO:0000313" key="5">
    <source>
        <dbReference type="EMBL" id="SFB84695.1"/>
    </source>
</evidence>
<dbReference type="InterPro" id="IPR002104">
    <property type="entry name" value="Integrase_catalytic"/>
</dbReference>
<comment type="caution">
    <text evidence="6">The sequence shown here is derived from an EMBL/GenBank/DDBJ whole genome shotgun (WGS) entry which is preliminary data.</text>
</comment>
<dbReference type="Gene3D" id="1.10.150.130">
    <property type="match status" value="1"/>
</dbReference>
<dbReference type="PROSITE" id="PS51898">
    <property type="entry name" value="TYR_RECOMBINASE"/>
    <property type="match status" value="1"/>
</dbReference>
<evidence type="ECO:0000256" key="2">
    <source>
        <dbReference type="ARBA" id="ARBA00023125"/>
    </source>
</evidence>
<evidence type="ECO:0000313" key="6">
    <source>
        <dbReference type="EMBL" id="SHK50750.1"/>
    </source>
</evidence>
<reference evidence="6 7" key="1">
    <citation type="submission" date="2016-11" db="EMBL/GenBank/DDBJ databases">
        <authorList>
            <person name="Varghese N."/>
            <person name="Submissions S."/>
        </authorList>
    </citation>
    <scope>NUCLEOTIDE SEQUENCE [LARGE SCALE GENOMIC DNA]</scope>
    <source>
        <strain evidence="6 7">CGMCC 1.12174</strain>
        <strain evidence="5 8">DSM 26351</strain>
    </source>
</reference>
<dbReference type="GO" id="GO:0015074">
    <property type="term" value="P:DNA integration"/>
    <property type="evidence" value="ECO:0007669"/>
    <property type="project" value="InterPro"/>
</dbReference>
<dbReference type="PANTHER" id="PTHR30349:SF64">
    <property type="entry name" value="PROPHAGE INTEGRASE INTD-RELATED"/>
    <property type="match status" value="1"/>
</dbReference>
<dbReference type="InterPro" id="IPR010998">
    <property type="entry name" value="Integrase_recombinase_N"/>
</dbReference>
<dbReference type="Pfam" id="PF17293">
    <property type="entry name" value="Arm-DNA-bind_5"/>
    <property type="match status" value="1"/>
</dbReference>
<keyword evidence="2" id="KW-0238">DNA-binding</keyword>
<dbReference type="SUPFAM" id="SSF56349">
    <property type="entry name" value="DNA breaking-rejoining enzymes"/>
    <property type="match status" value="1"/>
</dbReference>